<sequence length="561" mass="62402">MPTTPSRSNSMGANGRIRAHVPFRGNDLEHGKKTGKTVTQVSRDADDFEPFDQVLGQAYQGNLNPPRVANKKTKSARNPSPEQDEDYDNSGEVSMDIDSAAPSSARRAGSSSRPLPASSTVDYDRIPSPKPNAQRSSAKPNGGSKPKTPSGLRSQLHFEDDVELGRDALEYPMDDSFAGDTTHANTDYGGEDQSFENDQPSMSHSNLSFTELARDEEDNLPNMSEDDDDEEEPAPSTSRGKQRSVQQESDGEDHPIEDEIADVMDAIDQEPEEDLPPSKPIKKTRKAPPTDSEPPKKRPRKGETKKDKKQPRINNIDENGLRRSKRQHYAPLEYWRGEHVVYGRREHGKSVVPVIKEIIRFPKPEPELLGTAVIKRRKRYVTRPPRSKIDNPELGWDDETQPNGIIMDYQSQSEVERRVAFPARLVNPKPGQGDKFAYHKIFGDGNFVAAGQLIIPPGAEKPTKPTKDNTYIFYIIEGAVECKIHRTSFVLSTGGSFMVPRGNQYYIKNICERDVKLFFAQARKVPPSEMEAPPTILAPRSSIPPRTKTAPQATPEAGSTA</sequence>
<name>A0A0C9ULG3_SPHS4</name>
<dbReference type="CDD" id="cd06993">
    <property type="entry name" value="cupin_CENP-C_C"/>
    <property type="match status" value="1"/>
</dbReference>
<feature type="region of interest" description="Disordered" evidence="7">
    <location>
        <begin position="528"/>
        <end position="561"/>
    </location>
</feature>
<keyword evidence="4" id="KW-0539">Nucleus</keyword>
<comment type="function">
    <text evidence="5">Component of the kinetochore, a multiprotein complex that assembles on centromeric DNA and attaches chromosomes to spindle microtubules, mediating chromosome segregation and sister chromatid segregation during meiosis and mitosis. Component of the inner kinetochore constitutive centromere-associated network (CCAN), which serves as a structural platform for outer kinetochore assembly.</text>
</comment>
<dbReference type="GO" id="GO:0051315">
    <property type="term" value="P:attachment of mitotic spindle microtubules to kinetochore"/>
    <property type="evidence" value="ECO:0007669"/>
    <property type="project" value="TreeGrafter"/>
</dbReference>
<gene>
    <name evidence="10" type="ORF">M422DRAFT_180332</name>
    <name evidence="9" type="ORF">M422DRAFT_192220</name>
</gene>
<dbReference type="Gene3D" id="2.60.120.10">
    <property type="entry name" value="Jelly Rolls"/>
    <property type="match status" value="1"/>
</dbReference>
<keyword evidence="11" id="KW-1185">Reference proteome</keyword>
<evidence type="ECO:0000256" key="5">
    <source>
        <dbReference type="ARBA" id="ARBA00057947"/>
    </source>
</evidence>
<feature type="region of interest" description="Disordered" evidence="7">
    <location>
        <begin position="384"/>
        <end position="403"/>
    </location>
</feature>
<dbReference type="GO" id="GO:0000776">
    <property type="term" value="C:kinetochore"/>
    <property type="evidence" value="ECO:0007669"/>
    <property type="project" value="InterPro"/>
</dbReference>
<feature type="compositionally biased region" description="Polar residues" evidence="7">
    <location>
        <begin position="196"/>
        <end position="209"/>
    </location>
</feature>
<dbReference type="GO" id="GO:0005634">
    <property type="term" value="C:nucleus"/>
    <property type="evidence" value="ECO:0007669"/>
    <property type="project" value="UniProtKB-SubCell"/>
</dbReference>
<evidence type="ECO:0000256" key="4">
    <source>
        <dbReference type="ARBA" id="ARBA00023242"/>
    </source>
</evidence>
<evidence type="ECO:0000256" key="6">
    <source>
        <dbReference type="ARBA" id="ARBA00075033"/>
    </source>
</evidence>
<keyword evidence="3" id="KW-0238">DNA-binding</keyword>
<feature type="compositionally biased region" description="Basic and acidic residues" evidence="7">
    <location>
        <begin position="293"/>
        <end position="306"/>
    </location>
</feature>
<evidence type="ECO:0000256" key="3">
    <source>
        <dbReference type="ARBA" id="ARBA00023125"/>
    </source>
</evidence>
<dbReference type="FunFam" id="2.60.120.10:FF:000033">
    <property type="entry name" value="Centromere protein C 1"/>
    <property type="match status" value="1"/>
</dbReference>
<feature type="compositionally biased region" description="Polar residues" evidence="7">
    <location>
        <begin position="549"/>
        <end position="561"/>
    </location>
</feature>
<dbReference type="EMBL" id="KN837185">
    <property type="protein sequence ID" value="KIJ35724.1"/>
    <property type="molecule type" value="Genomic_DNA"/>
</dbReference>
<dbReference type="InterPro" id="IPR028386">
    <property type="entry name" value="CENP-C/Mif2/cnp3"/>
</dbReference>
<feature type="compositionally biased region" description="Acidic residues" evidence="7">
    <location>
        <begin position="214"/>
        <end position="233"/>
    </location>
</feature>
<evidence type="ECO:0000259" key="8">
    <source>
        <dbReference type="Pfam" id="PF11699"/>
    </source>
</evidence>
<feature type="compositionally biased region" description="Basic and acidic residues" evidence="7">
    <location>
        <begin position="156"/>
        <end position="169"/>
    </location>
</feature>
<feature type="compositionally biased region" description="Polar residues" evidence="7">
    <location>
        <begin position="1"/>
        <end position="12"/>
    </location>
</feature>
<comment type="subcellular location">
    <subcellularLocation>
        <location evidence="1">Nucleus</location>
    </subcellularLocation>
</comment>
<feature type="domain" description="Mif2/CENP-C cupin" evidence="8">
    <location>
        <begin position="436"/>
        <end position="521"/>
    </location>
</feature>
<dbReference type="EMBL" id="KN837369">
    <property type="protein sequence ID" value="KIJ26429.1"/>
    <property type="molecule type" value="Genomic_DNA"/>
</dbReference>
<comment type="similarity">
    <text evidence="2">Belongs to the CENP-C/MIF2 family.</text>
</comment>
<feature type="compositionally biased region" description="Acidic residues" evidence="7">
    <location>
        <begin position="249"/>
        <end position="275"/>
    </location>
</feature>
<feature type="compositionally biased region" description="Polar residues" evidence="7">
    <location>
        <begin position="235"/>
        <end position="248"/>
    </location>
</feature>
<dbReference type="OrthoDB" id="1939643at2759"/>
<dbReference type="AlphaFoldDB" id="A0A0C9ULG3"/>
<accession>A0A0C9ULG3</accession>
<evidence type="ECO:0000313" key="11">
    <source>
        <dbReference type="Proteomes" id="UP000054279"/>
    </source>
</evidence>
<protein>
    <recommendedName>
        <fullName evidence="6">CENP-C homolog</fullName>
    </recommendedName>
</protein>
<dbReference type="Proteomes" id="UP000054279">
    <property type="component" value="Unassembled WGS sequence"/>
</dbReference>
<feature type="compositionally biased region" description="Low complexity" evidence="7">
    <location>
        <begin position="99"/>
        <end position="119"/>
    </location>
</feature>
<dbReference type="SUPFAM" id="SSF51182">
    <property type="entry name" value="RmlC-like cupins"/>
    <property type="match status" value="1"/>
</dbReference>
<dbReference type="GO" id="GO:0051455">
    <property type="term" value="P:spindle attachment to meiosis I kinetochore"/>
    <property type="evidence" value="ECO:0007669"/>
    <property type="project" value="TreeGrafter"/>
</dbReference>
<dbReference type="Pfam" id="PF11699">
    <property type="entry name" value="CENP-C_C"/>
    <property type="match status" value="1"/>
</dbReference>
<evidence type="ECO:0000256" key="2">
    <source>
        <dbReference type="ARBA" id="ARBA00010291"/>
    </source>
</evidence>
<proteinExistence type="inferred from homology"/>
<reference evidence="10 11" key="1">
    <citation type="submission" date="2014-06" db="EMBL/GenBank/DDBJ databases">
        <title>Evolutionary Origins and Diversification of the Mycorrhizal Mutualists.</title>
        <authorList>
            <consortium name="DOE Joint Genome Institute"/>
            <consortium name="Mycorrhizal Genomics Consortium"/>
            <person name="Kohler A."/>
            <person name="Kuo A."/>
            <person name="Nagy L.G."/>
            <person name="Floudas D."/>
            <person name="Copeland A."/>
            <person name="Barry K.W."/>
            <person name="Cichocki N."/>
            <person name="Veneault-Fourrey C."/>
            <person name="LaButti K."/>
            <person name="Lindquist E.A."/>
            <person name="Lipzen A."/>
            <person name="Lundell T."/>
            <person name="Morin E."/>
            <person name="Murat C."/>
            <person name="Riley R."/>
            <person name="Ohm R."/>
            <person name="Sun H."/>
            <person name="Tunlid A."/>
            <person name="Henrissat B."/>
            <person name="Grigoriev I.V."/>
            <person name="Hibbett D.S."/>
            <person name="Martin F."/>
        </authorList>
    </citation>
    <scope>NUCLEOTIDE SEQUENCE [LARGE SCALE GENOMIC DNA]</scope>
    <source>
        <strain evidence="10 11">SS14</strain>
    </source>
</reference>
<dbReference type="HOGENOM" id="CLU_022335_0_0_1"/>
<dbReference type="GO" id="GO:0019237">
    <property type="term" value="F:centromeric DNA binding"/>
    <property type="evidence" value="ECO:0007669"/>
    <property type="project" value="InterPro"/>
</dbReference>
<dbReference type="InterPro" id="IPR014710">
    <property type="entry name" value="RmlC-like_jellyroll"/>
</dbReference>
<dbReference type="GO" id="GO:0051382">
    <property type="term" value="P:kinetochore assembly"/>
    <property type="evidence" value="ECO:0007669"/>
    <property type="project" value="InterPro"/>
</dbReference>
<evidence type="ECO:0000313" key="10">
    <source>
        <dbReference type="EMBL" id="KIJ35724.1"/>
    </source>
</evidence>
<dbReference type="PANTHER" id="PTHR16684">
    <property type="entry name" value="CENTROMERE PROTEIN C"/>
    <property type="match status" value="1"/>
</dbReference>
<dbReference type="InterPro" id="IPR025974">
    <property type="entry name" value="Mif2/CENP-C_cupin"/>
</dbReference>
<feature type="region of interest" description="Disordered" evidence="7">
    <location>
        <begin position="1"/>
        <end position="324"/>
    </location>
</feature>
<dbReference type="InterPro" id="IPR011051">
    <property type="entry name" value="RmlC_Cupin_sf"/>
</dbReference>
<evidence type="ECO:0000256" key="1">
    <source>
        <dbReference type="ARBA" id="ARBA00004123"/>
    </source>
</evidence>
<dbReference type="PANTHER" id="PTHR16684:SF11">
    <property type="entry name" value="CENTROMERE PROTEIN C"/>
    <property type="match status" value="1"/>
</dbReference>
<organism evidence="10 11">
    <name type="scientific">Sphaerobolus stellatus (strain SS14)</name>
    <dbReference type="NCBI Taxonomy" id="990650"/>
    <lineage>
        <taxon>Eukaryota</taxon>
        <taxon>Fungi</taxon>
        <taxon>Dikarya</taxon>
        <taxon>Basidiomycota</taxon>
        <taxon>Agaricomycotina</taxon>
        <taxon>Agaricomycetes</taxon>
        <taxon>Phallomycetidae</taxon>
        <taxon>Geastrales</taxon>
        <taxon>Sphaerobolaceae</taxon>
        <taxon>Sphaerobolus</taxon>
    </lineage>
</organism>
<evidence type="ECO:0000313" key="9">
    <source>
        <dbReference type="EMBL" id="KIJ26429.1"/>
    </source>
</evidence>
<evidence type="ECO:0000256" key="7">
    <source>
        <dbReference type="SAM" id="MobiDB-lite"/>
    </source>
</evidence>